<evidence type="ECO:0000256" key="3">
    <source>
        <dbReference type="ARBA" id="ARBA00022989"/>
    </source>
</evidence>
<evidence type="ECO:0000256" key="4">
    <source>
        <dbReference type="ARBA" id="ARBA00023136"/>
    </source>
</evidence>
<dbReference type="InterPro" id="IPR036259">
    <property type="entry name" value="MFS_trans_sf"/>
</dbReference>
<feature type="transmembrane region" description="Helical" evidence="5">
    <location>
        <begin position="263"/>
        <end position="285"/>
    </location>
</feature>
<proteinExistence type="predicted"/>
<accession>A0ABT7SAR8</accession>
<dbReference type="RefSeq" id="WP_289447505.1">
    <property type="nucleotide sequence ID" value="NZ_JAUCGR010000003.1"/>
</dbReference>
<dbReference type="EMBL" id="JAUCGR010000003">
    <property type="protein sequence ID" value="MDM7832054.1"/>
    <property type="molecule type" value="Genomic_DNA"/>
</dbReference>
<keyword evidence="3 5" id="KW-1133">Transmembrane helix</keyword>
<feature type="transmembrane region" description="Helical" evidence="5">
    <location>
        <begin position="141"/>
        <end position="163"/>
    </location>
</feature>
<feature type="transmembrane region" description="Helical" evidence="5">
    <location>
        <begin position="108"/>
        <end position="129"/>
    </location>
</feature>
<dbReference type="Pfam" id="PF07690">
    <property type="entry name" value="MFS_1"/>
    <property type="match status" value="1"/>
</dbReference>
<dbReference type="InterPro" id="IPR011701">
    <property type="entry name" value="MFS"/>
</dbReference>
<comment type="subcellular location">
    <subcellularLocation>
        <location evidence="1">Cell membrane</location>
        <topology evidence="1">Multi-pass membrane protein</topology>
    </subcellularLocation>
</comment>
<feature type="transmembrane region" description="Helical" evidence="5">
    <location>
        <begin position="328"/>
        <end position="349"/>
    </location>
</feature>
<evidence type="ECO:0000313" key="7">
    <source>
        <dbReference type="EMBL" id="MDM7832054.1"/>
    </source>
</evidence>
<feature type="transmembrane region" description="Helical" evidence="5">
    <location>
        <begin position="52"/>
        <end position="75"/>
    </location>
</feature>
<feature type="transmembrane region" description="Helical" evidence="5">
    <location>
        <begin position="20"/>
        <end position="40"/>
    </location>
</feature>
<comment type="caution">
    <text evidence="7">The sequence shown here is derived from an EMBL/GenBank/DDBJ whole genome shotgun (WGS) entry which is preliminary data.</text>
</comment>
<gene>
    <name evidence="7" type="ORF">QRT05_11975</name>
</gene>
<feature type="transmembrane region" description="Helical" evidence="5">
    <location>
        <begin position="423"/>
        <end position="441"/>
    </location>
</feature>
<dbReference type="PRINTS" id="PR01036">
    <property type="entry name" value="TCRTETB"/>
</dbReference>
<keyword evidence="4 5" id="KW-0472">Membrane</keyword>
<dbReference type="InterPro" id="IPR020846">
    <property type="entry name" value="MFS_dom"/>
</dbReference>
<dbReference type="PROSITE" id="PS50850">
    <property type="entry name" value="MFS"/>
    <property type="match status" value="1"/>
</dbReference>
<feature type="transmembrane region" description="Helical" evidence="5">
    <location>
        <begin position="82"/>
        <end position="102"/>
    </location>
</feature>
<dbReference type="Gene3D" id="1.20.1250.20">
    <property type="entry name" value="MFS general substrate transporter like domains"/>
    <property type="match status" value="2"/>
</dbReference>
<feature type="transmembrane region" description="Helical" evidence="5">
    <location>
        <begin position="297"/>
        <end position="316"/>
    </location>
</feature>
<feature type="transmembrane region" description="Helical" evidence="5">
    <location>
        <begin position="208"/>
        <end position="227"/>
    </location>
</feature>
<evidence type="ECO:0000256" key="5">
    <source>
        <dbReference type="SAM" id="Phobius"/>
    </source>
</evidence>
<dbReference type="Proteomes" id="UP001321453">
    <property type="component" value="Unassembled WGS sequence"/>
</dbReference>
<evidence type="ECO:0000313" key="8">
    <source>
        <dbReference type="Proteomes" id="UP001321453"/>
    </source>
</evidence>
<evidence type="ECO:0000256" key="1">
    <source>
        <dbReference type="ARBA" id="ARBA00004651"/>
    </source>
</evidence>
<reference evidence="7 8" key="1">
    <citation type="submission" date="2023-06" db="EMBL/GenBank/DDBJ databases">
        <title>Cellulomonas sp. MW9 Whole genome sequence.</title>
        <authorList>
            <person name="Park S."/>
        </authorList>
    </citation>
    <scope>NUCLEOTIDE SEQUENCE [LARGE SCALE GENOMIC DNA]</scope>
    <source>
        <strain evidence="7 8">MW9</strain>
    </source>
</reference>
<sequence>MSTQDLRPEVAWRTLRVTTWCLYALIFLAAFEALAVTTVMPTVSRALDGADLYAFAFAGPLAAGVVGMVVAGLWADRAGPRGPLAAAVALFAAGLTLAGLASSMELFVAGRLVQGLGAGGITVAVYVVVARACPALLHPRVFAGFSAAWVVPSLVGPPLAGAIAQHLGWRWVFLGVAGIVIPVALAVLSHVARLGAPAEPASPGGRRVPWACLAALAVLGLNLATQVASPWDVVLAAAATAVMLVALHRLLPAGSLRVERGLPSVVVSRGLMAGAFFGAEVYLPYLLTRRYDISPTLAGITLTAAAISWAGASWVQGRLAGRLRDRDAVRIGTVVVTVGIGATCAVAAAHAPVGLLVATWACAGAGMGLTYARQTVLVLGYSQPGTQGENSAGLTIADSTGAAWSLAVTGLVFAAAAGADGPFVATFAFTTLLASAAAVVAPRVARR</sequence>
<name>A0ABT7SAR8_9CELL</name>
<feature type="domain" description="Major facilitator superfamily (MFS) profile" evidence="6">
    <location>
        <begin position="18"/>
        <end position="447"/>
    </location>
</feature>
<evidence type="ECO:0000256" key="2">
    <source>
        <dbReference type="ARBA" id="ARBA00022692"/>
    </source>
</evidence>
<dbReference type="SUPFAM" id="SSF103473">
    <property type="entry name" value="MFS general substrate transporter"/>
    <property type="match status" value="1"/>
</dbReference>
<protein>
    <submittedName>
        <fullName evidence="7">MFS transporter</fullName>
    </submittedName>
</protein>
<feature type="transmembrane region" description="Helical" evidence="5">
    <location>
        <begin position="233"/>
        <end position="251"/>
    </location>
</feature>
<evidence type="ECO:0000259" key="6">
    <source>
        <dbReference type="PROSITE" id="PS50850"/>
    </source>
</evidence>
<organism evidence="7 8">
    <name type="scientific">Cellulomonas edaphi</name>
    <dbReference type="NCBI Taxonomy" id="3053468"/>
    <lineage>
        <taxon>Bacteria</taxon>
        <taxon>Bacillati</taxon>
        <taxon>Actinomycetota</taxon>
        <taxon>Actinomycetes</taxon>
        <taxon>Micrococcales</taxon>
        <taxon>Cellulomonadaceae</taxon>
        <taxon>Cellulomonas</taxon>
    </lineage>
</organism>
<keyword evidence="8" id="KW-1185">Reference proteome</keyword>
<dbReference type="PANTHER" id="PTHR23501:SF154">
    <property type="entry name" value="MULTIDRUG-EFFLUX TRANSPORTER RV1634-RELATED"/>
    <property type="match status" value="1"/>
</dbReference>
<feature type="transmembrane region" description="Helical" evidence="5">
    <location>
        <begin position="169"/>
        <end position="188"/>
    </location>
</feature>
<keyword evidence="2 5" id="KW-0812">Transmembrane</keyword>
<dbReference type="PANTHER" id="PTHR23501">
    <property type="entry name" value="MAJOR FACILITATOR SUPERFAMILY"/>
    <property type="match status" value="1"/>
</dbReference>